<name>A0A075G585_9EURY</name>
<feature type="region of interest" description="Disordered" evidence="5">
    <location>
        <begin position="1766"/>
        <end position="1787"/>
    </location>
</feature>
<protein>
    <submittedName>
        <fullName evidence="6">Uncharacterized protein</fullName>
    </submittedName>
</protein>
<keyword evidence="3" id="KW-0732">Signal</keyword>
<dbReference type="InterPro" id="IPR018247">
    <property type="entry name" value="EF_Hand_1_Ca_BS"/>
</dbReference>
<organism evidence="6">
    <name type="scientific">uncultured marine group II/III euryarchaeote AD1000_88_H01</name>
    <dbReference type="NCBI Taxonomy" id="1457823"/>
    <lineage>
        <taxon>Archaea</taxon>
        <taxon>Methanobacteriati</taxon>
        <taxon>Methanobacteriota</taxon>
        <taxon>environmental samples</taxon>
    </lineage>
</organism>
<feature type="compositionally biased region" description="Acidic residues" evidence="5">
    <location>
        <begin position="1345"/>
        <end position="1359"/>
    </location>
</feature>
<feature type="compositionally biased region" description="Acidic residues" evidence="5">
    <location>
        <begin position="1597"/>
        <end position="1613"/>
    </location>
</feature>
<feature type="compositionally biased region" description="Acidic residues" evidence="5">
    <location>
        <begin position="1664"/>
        <end position="1675"/>
    </location>
</feature>
<reference evidence="6" key="1">
    <citation type="journal article" date="2014" name="Genome Biol. Evol.">
        <title>Pangenome evidence for extensive interdomain horizontal transfer affecting lineage core and shell genes in uncultured planktonic thaumarchaeota and euryarchaeota.</title>
        <authorList>
            <person name="Deschamps P."/>
            <person name="Zivanovic Y."/>
            <person name="Moreira D."/>
            <person name="Rodriguez-Valera F."/>
            <person name="Lopez-Garcia P."/>
        </authorList>
    </citation>
    <scope>NUCLEOTIDE SEQUENCE</scope>
</reference>
<feature type="compositionally biased region" description="Acidic residues" evidence="5">
    <location>
        <begin position="1561"/>
        <end position="1586"/>
    </location>
</feature>
<feature type="compositionally biased region" description="Acidic residues" evidence="5">
    <location>
        <begin position="1484"/>
        <end position="1544"/>
    </location>
</feature>
<evidence type="ECO:0000256" key="3">
    <source>
        <dbReference type="ARBA" id="ARBA00022729"/>
    </source>
</evidence>
<evidence type="ECO:0000256" key="4">
    <source>
        <dbReference type="ARBA" id="ARBA00022837"/>
    </source>
</evidence>
<evidence type="ECO:0000313" key="6">
    <source>
        <dbReference type="EMBL" id="AIE96996.1"/>
    </source>
</evidence>
<dbReference type="GO" id="GO:0005509">
    <property type="term" value="F:calcium ion binding"/>
    <property type="evidence" value="ECO:0007669"/>
    <property type="project" value="InterPro"/>
</dbReference>
<sequence length="1787" mass="195184">MNENATRSVNLTMLMIVSVCLPMLGAFDAPVELEQEIVRDESPPTPCLGADACRGEDAGMTSDTAMDISDDFTWPDGEETNSYWGHMEADETANGYCINCDSHIDVYHIDVQPGYGVSVEVTWNNTGVSTMEYYSYMLSFGWPDEIISYYQGSWGYDYYSPSGEISFDSYEGEGVGTYGYEYVDFPVDIMGDTLAVFVWCYYCNYSYYGINNLDYGMNITTYVADGGVPGDETTPMLNPILEMPDEPFSWSYHTDTFELDGATTAYVNIVCDYWCPYENTIDITKPDGTVWSGSYWPSYWEGTIANFTDAGEYTVEIFDSYGDGGVGLTVGNSIGNFSGMLAVTEFEFEDKLSGHVSQTDDSDIYAVVLPENYFANITLDWDANADLDLHLYTDFDAETETLSGMFAYSWFDQPEYIDIGQLGDAQTIFAEVIYWGGTDSHAGYTLELQTQPGSPPPCFFQDDGAAPGEGNYQGTGLDAPDGDYAPEDSPILISDWDADGSRNSFTGMVCMNYDNIDWYQFEIPAYHGMWSMLEWFENETMPAGGSSGGTDIGLRMFMYTPTGALYFVQTSYNRHPQTTATNQSYWWNTYMTEDTTVVIAVGDAYTSGATLPEDYEMNYTVTFSVYNATIEPEESLCQNDAGQASPDQPCVDAPEYVYGSIDALNITTMNQTFTGYVHDAWDRYDQYKVYMPCNYGMLVSVAFHEENNFDVGLYYLHPTYNNLYYIDASYNDNPEEVAALYQHGCQDIYIRVWSTTGAGNYDVTISMLTPGLAPGDNQDDCGMSGSVPFGDAADLVYPGTWEGHTFTNESTQADLNPYDENGTVRDYWEGGYCTGWLSPTWDIYDMYSIAVPEGHYIEIEYDFDLEGDGDPNVYHTVYMLMCQEQHLPCSYPANPAYFVVQNYGYGLDTVTQNSGLWPVGTMHNASGIYAANGGVMDTPGWVYVYMYTFGGGDHDVSMNITFHPMSEMEGGAQNDANCGCDAGPGGATSVHVNDFVNQSQADLLANNSTLAWEGWNMANLDSTDRFSFDVPAMSGVEITLSPGDDRPDVWMILDIYDTTWTQTGLYTYTDPIVYNSSSMASQFDTWMGIGVRNWGTYDTTGTDYTVSVQFYTLDADGDGWMDSVELECGTDPNDPNDTPSDYDGDGICDALDEDIDGDGIGNDLDDMDFNENGSADMDGDGIDDSMDPDMDGDGWLNIAEVICLGELSYADMDANVTPTDYDGDGLCDLTADSDTDHPLAGTYLDYDGDNDGTDDETDAFDFDACADTDTDHDGLPDTVDTTDADNDSVADCVTDLIADDDDDGDGFNDTYEIDCGSDPLNAGPGEGTQPVDSSPDGGDGLCDALDPDDDNDGYDDDIDLFPSDSTEWVDADGDGQGDNRDMDDDNDGWWDSCDLADWIAAQGAAVVEGVNYFATDDTMASTCPAQVDAFPNDATEWIDTDGDGTGNNADVNDDGDMDALNNDWTDAEEIACGSDPLDANDVPADNDADGICDVTDTDDDGDGTPDELDAFPMDDLEVADLDGDGTGDAEDLDDDGDGWSDLDEPNCGTDANDGFSVPSDNDGDLICDDVDSDDDNDGYGDSDDAFPMDPNEHADLDMDGQGDNADSDDDGDGWLDVTELICANLGGQGDPRNADEMPADSDWIPGPDGEMGTSDDIQQGDGQCDAEDKDDDGDGYPDPANPNNPTGDEDRYPNDHTEWFDANNDGQGDNAVPTTLIDDINADPAPFVGILVVVGALGYGLVQMSRRAGGEAEYEGEDYTEDFEEEFDFDDEEADDSDSDDEDDGED</sequence>
<dbReference type="Gene3D" id="4.10.1080.10">
    <property type="entry name" value="TSP type-3 repeat"/>
    <property type="match status" value="3"/>
</dbReference>
<dbReference type="SUPFAM" id="SSF103647">
    <property type="entry name" value="TSP type-3 repeat"/>
    <property type="match status" value="1"/>
</dbReference>
<feature type="compositionally biased region" description="Acidic residues" evidence="5">
    <location>
        <begin position="1367"/>
        <end position="1386"/>
    </location>
</feature>
<evidence type="ECO:0000256" key="2">
    <source>
        <dbReference type="ARBA" id="ARBA00022525"/>
    </source>
</evidence>
<keyword evidence="4" id="KW-0106">Calcium</keyword>
<feature type="region of interest" description="Disordered" evidence="5">
    <location>
        <begin position="1296"/>
        <end position="1386"/>
    </location>
</feature>
<feature type="region of interest" description="Disordered" evidence="5">
    <location>
        <begin position="1472"/>
        <end position="1712"/>
    </location>
</feature>
<proteinExistence type="predicted"/>
<dbReference type="InterPro" id="IPR059100">
    <property type="entry name" value="TSP3_bac"/>
</dbReference>
<comment type="subcellular location">
    <subcellularLocation>
        <location evidence="1">Secreted</location>
    </subcellularLocation>
</comment>
<dbReference type="EMBL" id="KF900495">
    <property type="protein sequence ID" value="AIE96996.1"/>
    <property type="molecule type" value="Genomic_DNA"/>
</dbReference>
<accession>A0A075G585</accession>
<evidence type="ECO:0000256" key="1">
    <source>
        <dbReference type="ARBA" id="ARBA00004613"/>
    </source>
</evidence>
<feature type="compositionally biased region" description="Acidic residues" evidence="5">
    <location>
        <begin position="1297"/>
        <end position="1306"/>
    </location>
</feature>
<feature type="compositionally biased region" description="Basic and acidic residues" evidence="5">
    <location>
        <begin position="1688"/>
        <end position="1699"/>
    </location>
</feature>
<evidence type="ECO:0000256" key="5">
    <source>
        <dbReference type="SAM" id="MobiDB-lite"/>
    </source>
</evidence>
<keyword evidence="2" id="KW-0964">Secreted</keyword>
<dbReference type="PROSITE" id="PS00018">
    <property type="entry name" value="EF_HAND_1"/>
    <property type="match status" value="3"/>
</dbReference>
<dbReference type="InterPro" id="IPR028974">
    <property type="entry name" value="TSP_type-3_rpt"/>
</dbReference>
<dbReference type="Pfam" id="PF18884">
    <property type="entry name" value="TSP3_bac"/>
    <property type="match status" value="3"/>
</dbReference>